<protein>
    <recommendedName>
        <fullName evidence="6">Mitochondrial inner membrane protein Mpv17</fullName>
    </recommendedName>
</protein>
<evidence type="ECO:0000313" key="9">
    <source>
        <dbReference type="RefSeq" id="XP_029633268.1"/>
    </source>
</evidence>
<feature type="transmembrane region" description="Helical" evidence="7">
    <location>
        <begin position="20"/>
        <end position="41"/>
    </location>
</feature>
<dbReference type="PANTHER" id="PTHR11266">
    <property type="entry name" value="PEROXISOMAL MEMBRANE PROTEIN 2, PXMP2 MPV17"/>
    <property type="match status" value="1"/>
</dbReference>
<feature type="transmembrane region" description="Helical" evidence="7">
    <location>
        <begin position="120"/>
        <end position="146"/>
    </location>
</feature>
<evidence type="ECO:0000256" key="4">
    <source>
        <dbReference type="ARBA" id="ARBA00022989"/>
    </source>
</evidence>
<dbReference type="AlphaFoldDB" id="A0A6P7S502"/>
<name>A0A6P7S502_9MOLL</name>
<keyword evidence="4 7" id="KW-1133">Transmembrane helix</keyword>
<dbReference type="GO" id="GO:1901858">
    <property type="term" value="P:regulation of mitochondrial DNA metabolic process"/>
    <property type="evidence" value="ECO:0007669"/>
    <property type="project" value="TreeGrafter"/>
</dbReference>
<accession>A0A6P7S502</accession>
<evidence type="ECO:0000256" key="6">
    <source>
        <dbReference type="ARBA" id="ARBA00049743"/>
    </source>
</evidence>
<dbReference type="RefSeq" id="XP_029633268.1">
    <property type="nucleotide sequence ID" value="XM_029777408.2"/>
</dbReference>
<comment type="similarity">
    <text evidence="2 7">Belongs to the peroxisomal membrane protein PXMP2/4 family.</text>
</comment>
<evidence type="ECO:0000256" key="3">
    <source>
        <dbReference type="ARBA" id="ARBA00022692"/>
    </source>
</evidence>
<reference evidence="9" key="1">
    <citation type="submission" date="2025-08" db="UniProtKB">
        <authorList>
            <consortium name="RefSeq"/>
        </authorList>
    </citation>
    <scope>IDENTIFICATION</scope>
</reference>
<gene>
    <name evidence="9" type="primary">LOC115209173</name>
</gene>
<proteinExistence type="inferred from homology"/>
<dbReference type="GO" id="GO:0016020">
    <property type="term" value="C:membrane"/>
    <property type="evidence" value="ECO:0007669"/>
    <property type="project" value="UniProtKB-SubCell"/>
</dbReference>
<evidence type="ECO:0000256" key="7">
    <source>
        <dbReference type="RuleBase" id="RU363053"/>
    </source>
</evidence>
<evidence type="ECO:0000256" key="2">
    <source>
        <dbReference type="ARBA" id="ARBA00006824"/>
    </source>
</evidence>
<evidence type="ECO:0000256" key="1">
    <source>
        <dbReference type="ARBA" id="ARBA00004141"/>
    </source>
</evidence>
<sequence>MQFSRSVVRFLRTCRNKVTIFIQGFLLYLLIYLVFTMAGLWKSYKKLLEIHPWKTQIASTATLMSLGDFISQTFVERKGKDYNIIRTARFGFFGTVYVGPTLRTWYLVMERLFGVGKKTALFKLVADQMCFAPVFLATFICGMELLKGNTWNDSKNKVVENFKQVLMSNYQLWPAVQLCNFYFIPFQYRILVVNTTAVGWNTYLAFKTKDTVESNESWS</sequence>
<keyword evidence="3 7" id="KW-0812">Transmembrane</keyword>
<comment type="subcellular location">
    <subcellularLocation>
        <location evidence="1">Membrane</location>
        <topology evidence="1">Multi-pass membrane protein</topology>
    </subcellularLocation>
</comment>
<feature type="transmembrane region" description="Helical" evidence="7">
    <location>
        <begin position="87"/>
        <end position="108"/>
    </location>
</feature>
<dbReference type="InterPro" id="IPR007248">
    <property type="entry name" value="Mpv17_PMP22"/>
</dbReference>
<keyword evidence="5 7" id="KW-0472">Membrane</keyword>
<evidence type="ECO:0000313" key="8">
    <source>
        <dbReference type="Proteomes" id="UP000515154"/>
    </source>
</evidence>
<dbReference type="PANTHER" id="PTHR11266:SF17">
    <property type="entry name" value="PROTEIN MPV17"/>
    <property type="match status" value="1"/>
</dbReference>
<organism evidence="8 9">
    <name type="scientific">Octopus sinensis</name>
    <name type="common">East Asian common octopus</name>
    <dbReference type="NCBI Taxonomy" id="2607531"/>
    <lineage>
        <taxon>Eukaryota</taxon>
        <taxon>Metazoa</taxon>
        <taxon>Spiralia</taxon>
        <taxon>Lophotrochozoa</taxon>
        <taxon>Mollusca</taxon>
        <taxon>Cephalopoda</taxon>
        <taxon>Coleoidea</taxon>
        <taxon>Octopodiformes</taxon>
        <taxon>Octopoda</taxon>
        <taxon>Incirrata</taxon>
        <taxon>Octopodidae</taxon>
        <taxon>Octopus</taxon>
    </lineage>
</organism>
<dbReference type="GO" id="GO:0015267">
    <property type="term" value="F:channel activity"/>
    <property type="evidence" value="ECO:0007669"/>
    <property type="project" value="TreeGrafter"/>
</dbReference>
<dbReference type="GO" id="GO:0005739">
    <property type="term" value="C:mitochondrion"/>
    <property type="evidence" value="ECO:0007669"/>
    <property type="project" value="TreeGrafter"/>
</dbReference>
<dbReference type="Pfam" id="PF04117">
    <property type="entry name" value="Mpv17_PMP22"/>
    <property type="match status" value="1"/>
</dbReference>
<evidence type="ECO:0000256" key="5">
    <source>
        <dbReference type="ARBA" id="ARBA00023136"/>
    </source>
</evidence>
<dbReference type="KEGG" id="osn:115209173"/>
<feature type="transmembrane region" description="Helical" evidence="7">
    <location>
        <begin position="53"/>
        <end position="75"/>
    </location>
</feature>
<keyword evidence="8" id="KW-1185">Reference proteome</keyword>
<dbReference type="Proteomes" id="UP000515154">
    <property type="component" value="Linkage group LG3"/>
</dbReference>